<organism evidence="1 2">
    <name type="scientific">Eumeta variegata</name>
    <name type="common">Bagworm moth</name>
    <name type="synonym">Eumeta japonica</name>
    <dbReference type="NCBI Taxonomy" id="151549"/>
    <lineage>
        <taxon>Eukaryota</taxon>
        <taxon>Metazoa</taxon>
        <taxon>Ecdysozoa</taxon>
        <taxon>Arthropoda</taxon>
        <taxon>Hexapoda</taxon>
        <taxon>Insecta</taxon>
        <taxon>Pterygota</taxon>
        <taxon>Neoptera</taxon>
        <taxon>Endopterygota</taxon>
        <taxon>Lepidoptera</taxon>
        <taxon>Glossata</taxon>
        <taxon>Ditrysia</taxon>
        <taxon>Tineoidea</taxon>
        <taxon>Psychidae</taxon>
        <taxon>Oiketicinae</taxon>
        <taxon>Eumeta</taxon>
    </lineage>
</organism>
<comment type="caution">
    <text evidence="1">The sequence shown here is derived from an EMBL/GenBank/DDBJ whole genome shotgun (WGS) entry which is preliminary data.</text>
</comment>
<evidence type="ECO:0000313" key="1">
    <source>
        <dbReference type="EMBL" id="GBP41579.1"/>
    </source>
</evidence>
<keyword evidence="2" id="KW-1185">Reference proteome</keyword>
<dbReference type="Proteomes" id="UP000299102">
    <property type="component" value="Unassembled WGS sequence"/>
</dbReference>
<proteinExistence type="predicted"/>
<reference evidence="1 2" key="1">
    <citation type="journal article" date="2019" name="Commun. Biol.">
        <title>The bagworm genome reveals a unique fibroin gene that provides high tensile strength.</title>
        <authorList>
            <person name="Kono N."/>
            <person name="Nakamura H."/>
            <person name="Ohtoshi R."/>
            <person name="Tomita M."/>
            <person name="Numata K."/>
            <person name="Arakawa K."/>
        </authorList>
    </citation>
    <scope>NUCLEOTIDE SEQUENCE [LARGE SCALE GENOMIC DNA]</scope>
</reference>
<gene>
    <name evidence="1" type="ORF">EVAR_34011_1</name>
</gene>
<protein>
    <submittedName>
        <fullName evidence="1">Uncharacterized protein</fullName>
    </submittedName>
</protein>
<dbReference type="EMBL" id="BGZK01000402">
    <property type="protein sequence ID" value="GBP41579.1"/>
    <property type="molecule type" value="Genomic_DNA"/>
</dbReference>
<dbReference type="AlphaFoldDB" id="A0A4C1VTR1"/>
<accession>A0A4C1VTR1</accession>
<sequence>MAVIVIRDKHRRERRCVGRRSRLRRLARARLSLHRKLNEIISPPDAARLVRLSALLRLVIGARSPFPPESTSFRIKIIREGEKYGGRKTSQRPMEY</sequence>
<name>A0A4C1VTR1_EUMVA</name>
<evidence type="ECO:0000313" key="2">
    <source>
        <dbReference type="Proteomes" id="UP000299102"/>
    </source>
</evidence>